<protein>
    <submittedName>
        <fullName evidence="1">Maj_tail_phi13: phage major tail protein, phi13 family</fullName>
    </submittedName>
</protein>
<organism evidence="1">
    <name type="scientific">Desulfitobacterium hafniense</name>
    <name type="common">Desulfitobacterium frappieri</name>
    <dbReference type="NCBI Taxonomy" id="49338"/>
    <lineage>
        <taxon>Bacteria</taxon>
        <taxon>Bacillati</taxon>
        <taxon>Bacillota</taxon>
        <taxon>Clostridia</taxon>
        <taxon>Eubacteriales</taxon>
        <taxon>Desulfitobacteriaceae</taxon>
        <taxon>Desulfitobacterium</taxon>
    </lineage>
</organism>
<dbReference type="EMBL" id="LK996018">
    <property type="protein sequence ID" value="CDV96350.1"/>
    <property type="molecule type" value="Genomic_DNA"/>
</dbReference>
<dbReference type="RefSeq" id="WP_210166196.1">
    <property type="nucleotide sequence ID" value="NZ_LK996018.1"/>
</dbReference>
<dbReference type="PATRIC" id="fig|49338.4.peg.5762"/>
<accession>A0A098AU86</accession>
<gene>
    <name evidence="1" type="ORF">DPCES_5352</name>
</gene>
<dbReference type="InterPro" id="IPR006490">
    <property type="entry name" value="Maj_tail_phi13"/>
</dbReference>
<proteinExistence type="predicted"/>
<dbReference type="AlphaFoldDB" id="A0A098AU86"/>
<reference evidence="1" key="1">
    <citation type="submission" date="2014-07" db="EMBL/GenBank/DDBJ databases">
        <authorList>
            <person name="Hornung V.Bastian."/>
        </authorList>
    </citation>
    <scope>NUCLEOTIDE SEQUENCE</scope>
    <source>
        <strain evidence="1">PCE-S</strain>
    </source>
</reference>
<dbReference type="NCBIfam" id="TIGR01603">
    <property type="entry name" value="maj_tail_phi13"/>
    <property type="match status" value="1"/>
</dbReference>
<evidence type="ECO:0000313" key="1">
    <source>
        <dbReference type="EMBL" id="CDV96350.1"/>
    </source>
</evidence>
<sequence length="189" mass="20235">MANKVKYGLKSVYYSVIALTNGAPTYATPVAIPGAVNLTLSPKGDKTEFYADDIAYYVSSANQGYEGSLEVALLPDTFKKDVLGYVADASGALFEDANANTKNIALLFEFSGDANATRHVLYNVAVERPNMESSTKTASKEVKTETMNITASPAVNTGYVKAKAESTDSSYADWFTDVYEFVAPTGQGD</sequence>
<name>A0A098AU86_DESHA</name>